<dbReference type="RefSeq" id="WP_120740599.1">
    <property type="nucleotide sequence ID" value="NZ_CP032568.1"/>
</dbReference>
<evidence type="ECO:0000256" key="3">
    <source>
        <dbReference type="PROSITE-ProRule" id="PRU10007"/>
    </source>
</evidence>
<dbReference type="EMBL" id="CP032568">
    <property type="protein sequence ID" value="AYF76770.1"/>
    <property type="molecule type" value="Genomic_DNA"/>
</dbReference>
<accession>A0A386ZH99</accession>
<dbReference type="PROSITE" id="PS00687">
    <property type="entry name" value="ALDEHYDE_DEHYDR_GLU"/>
    <property type="match status" value="1"/>
</dbReference>
<dbReference type="AlphaFoldDB" id="A0A386ZH99"/>
<dbReference type="NCBIfam" id="NF006916">
    <property type="entry name" value="PRK09407.1"/>
    <property type="match status" value="1"/>
</dbReference>
<evidence type="ECO:0000313" key="6">
    <source>
        <dbReference type="EMBL" id="AYF76770.1"/>
    </source>
</evidence>
<keyword evidence="2 4" id="KW-0560">Oxidoreductase</keyword>
<dbReference type="CDD" id="cd07101">
    <property type="entry name" value="ALDH_SSADH2_GabD2"/>
    <property type="match status" value="1"/>
</dbReference>
<feature type="domain" description="Aldehyde dehydrogenase" evidence="5">
    <location>
        <begin position="32"/>
        <end position="490"/>
    </location>
</feature>
<dbReference type="Pfam" id="PF00171">
    <property type="entry name" value="Aldedh"/>
    <property type="match status" value="1"/>
</dbReference>
<dbReference type="Proteomes" id="UP000267164">
    <property type="component" value="Chromosome"/>
</dbReference>
<dbReference type="InterPro" id="IPR029510">
    <property type="entry name" value="Ald_DH_CS_GLU"/>
</dbReference>
<dbReference type="PANTHER" id="PTHR11699">
    <property type="entry name" value="ALDEHYDE DEHYDROGENASE-RELATED"/>
    <property type="match status" value="1"/>
</dbReference>
<comment type="similarity">
    <text evidence="1 4">Belongs to the aldehyde dehydrogenase family.</text>
</comment>
<dbReference type="InterPro" id="IPR016163">
    <property type="entry name" value="Ald_DH_C"/>
</dbReference>
<dbReference type="OrthoDB" id="6882680at2"/>
<proteinExistence type="inferred from homology"/>
<protein>
    <submittedName>
        <fullName evidence="6">Succinate-semialdehyde dehydrogenase (NADP(+))</fullName>
    </submittedName>
</protein>
<evidence type="ECO:0000256" key="2">
    <source>
        <dbReference type="ARBA" id="ARBA00023002"/>
    </source>
</evidence>
<reference evidence="6 7" key="1">
    <citation type="submission" date="2018-09" db="EMBL/GenBank/DDBJ databases">
        <title>Nocardia yunnanensis sp. nov., an actinomycete isolated from a soil sample.</title>
        <authorList>
            <person name="Zhang J."/>
        </authorList>
    </citation>
    <scope>NUCLEOTIDE SEQUENCE [LARGE SCALE GENOMIC DNA]</scope>
    <source>
        <strain evidence="6 7">CFHS0054</strain>
    </source>
</reference>
<dbReference type="FunFam" id="3.40.309.10:FF:000009">
    <property type="entry name" value="Aldehyde dehydrogenase A"/>
    <property type="match status" value="1"/>
</dbReference>
<evidence type="ECO:0000259" key="5">
    <source>
        <dbReference type="Pfam" id="PF00171"/>
    </source>
</evidence>
<dbReference type="SUPFAM" id="SSF53720">
    <property type="entry name" value="ALDH-like"/>
    <property type="match status" value="1"/>
</dbReference>
<dbReference type="GO" id="GO:0016620">
    <property type="term" value="F:oxidoreductase activity, acting on the aldehyde or oxo group of donors, NAD or NADP as acceptor"/>
    <property type="evidence" value="ECO:0007669"/>
    <property type="project" value="InterPro"/>
</dbReference>
<evidence type="ECO:0000256" key="1">
    <source>
        <dbReference type="ARBA" id="ARBA00009986"/>
    </source>
</evidence>
<keyword evidence="7" id="KW-1185">Reference proteome</keyword>
<dbReference type="InterPro" id="IPR016162">
    <property type="entry name" value="Ald_DH_N"/>
</dbReference>
<feature type="active site" evidence="3">
    <location>
        <position position="263"/>
    </location>
</feature>
<sequence length="526" mass="56136">MSTPPATSEALSRRELDCELVDRLIGLIPATSGRTSTVYAPMTAEPLAVMPTSGLDDVEDAFAEARAAQSEWAALRPRARAAVLSDFHDLVLDEQQTLLDFIQCETGKARKHAFDEVLDTALVANYYARRGPGFLAPQRRTGAIPVLTQTRVLHQPKGVVGIISPWNYPLSMGVTDGLAAIMAGNAIVQKPDSQTPLTALLAVDLLHRAGMPRGLWQIVSGSGSVIGGAVIDHADFLCFTGSTATGKLVAQQAAARLVGCTLELGGKNAMLVLADADIDKAAEAAVRGCFSSAGQLCVSIERLYLDEAIREEFLSAFLARVEALRLGPSFDWNTDMGSLINAGQLATVREHVEDALGKGAVLLAGGRQRPDLGPYFYEPTVLAETPHEALCFTEETFGPVVSIFGFTSEDDAIANANDGRYGLNASVWSTDITRARSVAARIKAGTVNINEVYAAAWASVDAPMGGMRDSGLNRRHGVEGLLKYTEPQTVAVQRLHGITAPAFLDDERFAMVATAGLRMLKLIGWS</sequence>
<organism evidence="6 7">
    <name type="scientific">Nocardia yunnanensis</name>
    <dbReference type="NCBI Taxonomy" id="2382165"/>
    <lineage>
        <taxon>Bacteria</taxon>
        <taxon>Bacillati</taxon>
        <taxon>Actinomycetota</taxon>
        <taxon>Actinomycetes</taxon>
        <taxon>Mycobacteriales</taxon>
        <taxon>Nocardiaceae</taxon>
        <taxon>Nocardia</taxon>
    </lineage>
</organism>
<dbReference type="Gene3D" id="3.40.605.10">
    <property type="entry name" value="Aldehyde Dehydrogenase, Chain A, domain 1"/>
    <property type="match status" value="1"/>
</dbReference>
<name>A0A386ZH99_9NOCA</name>
<evidence type="ECO:0000256" key="4">
    <source>
        <dbReference type="RuleBase" id="RU003345"/>
    </source>
</evidence>
<dbReference type="InterPro" id="IPR016161">
    <property type="entry name" value="Ald_DH/histidinol_DH"/>
</dbReference>
<dbReference type="InterPro" id="IPR015590">
    <property type="entry name" value="Aldehyde_DH_dom"/>
</dbReference>
<dbReference type="KEGG" id="nyu:D7D52_26480"/>
<evidence type="ECO:0000313" key="7">
    <source>
        <dbReference type="Proteomes" id="UP000267164"/>
    </source>
</evidence>
<dbReference type="Gene3D" id="3.40.309.10">
    <property type="entry name" value="Aldehyde Dehydrogenase, Chain A, domain 2"/>
    <property type="match status" value="1"/>
</dbReference>
<gene>
    <name evidence="6" type="ORF">D7D52_26480</name>
</gene>